<organism evidence="1 2">
    <name type="scientific">Boeremia exigua</name>
    <dbReference type="NCBI Taxonomy" id="749465"/>
    <lineage>
        <taxon>Eukaryota</taxon>
        <taxon>Fungi</taxon>
        <taxon>Dikarya</taxon>
        <taxon>Ascomycota</taxon>
        <taxon>Pezizomycotina</taxon>
        <taxon>Dothideomycetes</taxon>
        <taxon>Pleosporomycetidae</taxon>
        <taxon>Pleosporales</taxon>
        <taxon>Pleosporineae</taxon>
        <taxon>Didymellaceae</taxon>
        <taxon>Boeremia</taxon>
    </lineage>
</organism>
<keyword evidence="2" id="KW-1185">Reference proteome</keyword>
<protein>
    <submittedName>
        <fullName evidence="1">Uncharacterized protein</fullName>
    </submittedName>
</protein>
<dbReference type="EMBL" id="JAPHNI010001924">
    <property type="protein sequence ID" value="KAJ8104582.1"/>
    <property type="molecule type" value="Genomic_DNA"/>
</dbReference>
<sequence>MAPIRMFNSVPAKSRRSTGSARKRKLDEGVAIFHSVAKRQKTPSAATSKTPPAAFANTAVANVTLPSPPPTESSASSATADAPITSSPSASEAIAQSSVATPPTAILAAPDYSPAACFTQTPPAPFTPWPHSFPAPTPRFAQPLSCPVDWSKLAGLKAEDIEAYELRAAWNPTPVSFRTVMKQSRYLVKDVAPSEPCIRQRFNRASLIIFKISGVYFEDTALGLKAYGVPTQDILRRLVSEKSPEPSRKPPHHKQSPNPP</sequence>
<comment type="caution">
    <text evidence="1">The sequence shown here is derived from an EMBL/GenBank/DDBJ whole genome shotgun (WGS) entry which is preliminary data.</text>
</comment>
<dbReference type="Proteomes" id="UP001153331">
    <property type="component" value="Unassembled WGS sequence"/>
</dbReference>
<accession>A0ACC2HNH0</accession>
<evidence type="ECO:0000313" key="2">
    <source>
        <dbReference type="Proteomes" id="UP001153331"/>
    </source>
</evidence>
<gene>
    <name evidence="1" type="ORF">OPT61_g10680</name>
</gene>
<reference evidence="1" key="1">
    <citation type="submission" date="2022-11" db="EMBL/GenBank/DDBJ databases">
        <title>Genome Sequence of Boeremia exigua.</title>
        <authorList>
            <person name="Buettner E."/>
        </authorList>
    </citation>
    <scope>NUCLEOTIDE SEQUENCE</scope>
    <source>
        <strain evidence="1">CU02</strain>
    </source>
</reference>
<proteinExistence type="predicted"/>
<evidence type="ECO:0000313" key="1">
    <source>
        <dbReference type="EMBL" id="KAJ8104582.1"/>
    </source>
</evidence>
<name>A0ACC2HNH0_9PLEO</name>